<dbReference type="GO" id="GO:0016887">
    <property type="term" value="F:ATP hydrolysis activity"/>
    <property type="evidence" value="ECO:0007669"/>
    <property type="project" value="InterPro"/>
</dbReference>
<dbReference type="InterPro" id="IPR017871">
    <property type="entry name" value="ABC_transporter-like_CS"/>
</dbReference>
<feature type="domain" description="ABC transporter" evidence="3">
    <location>
        <begin position="9"/>
        <end position="231"/>
    </location>
</feature>
<dbReference type="SMART" id="SM00382">
    <property type="entry name" value="AAA"/>
    <property type="match status" value="1"/>
</dbReference>
<keyword evidence="5" id="KW-1185">Reference proteome</keyword>
<dbReference type="PANTHER" id="PTHR43038:SF3">
    <property type="entry name" value="ABC TRANSPORTER G FAMILY MEMBER 20 ISOFORM X1"/>
    <property type="match status" value="1"/>
</dbReference>
<evidence type="ECO:0000256" key="2">
    <source>
        <dbReference type="ARBA" id="ARBA00022840"/>
    </source>
</evidence>
<keyword evidence="2" id="KW-0067">ATP-binding</keyword>
<organism evidence="4 5">
    <name type="scientific">Nezara viridula</name>
    <name type="common">Southern green stink bug</name>
    <name type="synonym">Cimex viridulus</name>
    <dbReference type="NCBI Taxonomy" id="85310"/>
    <lineage>
        <taxon>Eukaryota</taxon>
        <taxon>Metazoa</taxon>
        <taxon>Ecdysozoa</taxon>
        <taxon>Arthropoda</taxon>
        <taxon>Hexapoda</taxon>
        <taxon>Insecta</taxon>
        <taxon>Pterygota</taxon>
        <taxon>Neoptera</taxon>
        <taxon>Paraneoptera</taxon>
        <taxon>Hemiptera</taxon>
        <taxon>Heteroptera</taxon>
        <taxon>Panheteroptera</taxon>
        <taxon>Pentatomomorpha</taxon>
        <taxon>Pentatomoidea</taxon>
        <taxon>Pentatomidae</taxon>
        <taxon>Pentatominae</taxon>
        <taxon>Nezara</taxon>
    </lineage>
</organism>
<dbReference type="GO" id="GO:0005524">
    <property type="term" value="F:ATP binding"/>
    <property type="evidence" value="ECO:0007669"/>
    <property type="project" value="UniProtKB-KW"/>
</dbReference>
<protein>
    <recommendedName>
        <fullName evidence="3">ABC transporter domain-containing protein</fullName>
    </recommendedName>
</protein>
<dbReference type="CDD" id="cd03230">
    <property type="entry name" value="ABC_DR_subfamily_A"/>
    <property type="match status" value="1"/>
</dbReference>
<dbReference type="InterPro" id="IPR003593">
    <property type="entry name" value="AAA+_ATPase"/>
</dbReference>
<sequence length="447" mass="50476">MTEGREEFVVVRGAYKRYGLKAVVLNGLNMTVEKGTVYAFLGPSGCGKTTLLGCIVGRKRLDAGEIRLGIKYKSDIGYMPQEIALFRDFSISETLTHFAWVFGLSKQQLKKRKEELYSFLELPPETSLISKLSGGQQRRISLCVALLHNPELLILDEPTVGVDPVLSHSIWQHLKQMSTVGNKTIIITTHSIEEARQADRVGLMRGGILLAEGDPKSLMNQYGFDTLEEVFLQLSYKQETGENFDIDCQTVKNYPKPEKKPKPPVKIKSIFALNHLIAHFLKNYFFLRRNLGILAFLLCLPIVQCTLFDLSIGRDPLGLKVGLVNEELAGEGDCSMFTNANCSVEYPASCRYMAALEKKQMKLILYKDEESARNATKKNEIWGFMHVSHNYTESLFERIILNGGASDEALANSEVDVSMDMSSSQLYIIEIQYFITRFCIILKQFIY</sequence>
<dbReference type="Gene3D" id="3.40.50.300">
    <property type="entry name" value="P-loop containing nucleotide triphosphate hydrolases"/>
    <property type="match status" value="1"/>
</dbReference>
<name>A0A9P0GYS6_NEZVI</name>
<evidence type="ECO:0000313" key="4">
    <source>
        <dbReference type="EMBL" id="CAH1391183.1"/>
    </source>
</evidence>
<keyword evidence="1" id="KW-0547">Nucleotide-binding</keyword>
<dbReference type="EMBL" id="OV725077">
    <property type="protein sequence ID" value="CAH1391183.1"/>
    <property type="molecule type" value="Genomic_DNA"/>
</dbReference>
<dbReference type="AlphaFoldDB" id="A0A9P0GYS6"/>
<evidence type="ECO:0000256" key="1">
    <source>
        <dbReference type="ARBA" id="ARBA00022741"/>
    </source>
</evidence>
<gene>
    <name evidence="4" type="ORF">NEZAVI_LOCUS2247</name>
</gene>
<accession>A0A9P0GYS6</accession>
<dbReference type="InterPro" id="IPR003439">
    <property type="entry name" value="ABC_transporter-like_ATP-bd"/>
</dbReference>
<evidence type="ECO:0000313" key="5">
    <source>
        <dbReference type="Proteomes" id="UP001152798"/>
    </source>
</evidence>
<evidence type="ECO:0000259" key="3">
    <source>
        <dbReference type="PROSITE" id="PS50893"/>
    </source>
</evidence>
<dbReference type="Proteomes" id="UP001152798">
    <property type="component" value="Chromosome 1"/>
</dbReference>
<proteinExistence type="predicted"/>
<dbReference type="OrthoDB" id="10255969at2759"/>
<dbReference type="Pfam" id="PF00005">
    <property type="entry name" value="ABC_tran"/>
    <property type="match status" value="1"/>
</dbReference>
<dbReference type="PROSITE" id="PS00211">
    <property type="entry name" value="ABC_TRANSPORTER_1"/>
    <property type="match status" value="1"/>
</dbReference>
<dbReference type="SUPFAM" id="SSF52540">
    <property type="entry name" value="P-loop containing nucleoside triphosphate hydrolases"/>
    <property type="match status" value="1"/>
</dbReference>
<dbReference type="PANTHER" id="PTHR43038">
    <property type="entry name" value="ATP-BINDING CASSETTE, SUB-FAMILY H, MEMBER 1"/>
    <property type="match status" value="1"/>
</dbReference>
<dbReference type="InterPro" id="IPR027417">
    <property type="entry name" value="P-loop_NTPase"/>
</dbReference>
<dbReference type="PROSITE" id="PS50893">
    <property type="entry name" value="ABC_TRANSPORTER_2"/>
    <property type="match status" value="1"/>
</dbReference>
<reference evidence="4" key="1">
    <citation type="submission" date="2022-01" db="EMBL/GenBank/DDBJ databases">
        <authorList>
            <person name="King R."/>
        </authorList>
    </citation>
    <scope>NUCLEOTIDE SEQUENCE</scope>
</reference>